<evidence type="ECO:0000256" key="5">
    <source>
        <dbReference type="PIRSR" id="PIRSR000185-1"/>
    </source>
</evidence>
<evidence type="ECO:0000256" key="8">
    <source>
        <dbReference type="RuleBase" id="RU004417"/>
    </source>
</evidence>
<feature type="binding site" evidence="6">
    <location>
        <position position="187"/>
    </location>
    <ligand>
        <name>NAD(+)</name>
        <dbReference type="ChEBI" id="CHEBI:57540"/>
    </ligand>
</feature>
<dbReference type="InterPro" id="IPR033922">
    <property type="entry name" value="NAD_bind_Glu_DH"/>
</dbReference>
<dbReference type="EMBL" id="FOOK01000009">
    <property type="protein sequence ID" value="SFF93846.1"/>
    <property type="molecule type" value="Genomic_DNA"/>
</dbReference>
<evidence type="ECO:0000256" key="4">
    <source>
        <dbReference type="PIRNR" id="PIRNR000185"/>
    </source>
</evidence>
<protein>
    <recommendedName>
        <fullName evidence="2 4">Glutamate dehydrogenase</fullName>
    </recommendedName>
</protein>
<dbReference type="Pfam" id="PF00208">
    <property type="entry name" value="ELFV_dehydrog"/>
    <property type="match status" value="1"/>
</dbReference>
<keyword evidence="6" id="KW-0547">Nucleotide-binding</keyword>
<evidence type="ECO:0000313" key="10">
    <source>
        <dbReference type="EMBL" id="SFF93846.1"/>
    </source>
</evidence>
<feature type="binding site" evidence="6">
    <location>
        <position position="67"/>
    </location>
    <ligand>
        <name>substrate</name>
    </ligand>
</feature>
<sequence length="426" mass="47034">MHNPFEMAQQQVAHAANLLGLDRNVTEILLHPTRVLCVSFPVTMDDGSTRIFHGYRSQHNDAIGPTKGGIRFHPDVTMDEVKALSMWMTFKCGVVGLPYGGAKGGVVCNPKQLSKGELERVSRGFIQAIASIIGPEKDIPAPDVYTNAEIMGWMMDEFSRMRQSFTPGVITGKDPIIGGSLGRDKATALGCVFTIREAAEKLGIPLEGATVAVQGFGNAGRYSALLLQELGCRIVAISDSQGGIFNPGGIDPKEAVNIKEKTGSVIHFTDYFSDHTRQITNRELLELEVDILIPAALEDQIHEENADRIRAKIVAEAANGPTTPEADRILYNKGIHVIPDILANAGGVTVSYFEWVQNLMNYHWPEEEVNSKLEQKMVEAYHNVYRMHQEKKVDMRTAAYMVSIARIVKAMVARGWIKEHQAVLQR</sequence>
<dbReference type="InterPro" id="IPR006095">
    <property type="entry name" value="Glu/Leu/Phe/Val/Trp_DH"/>
</dbReference>
<evidence type="ECO:0000313" key="11">
    <source>
        <dbReference type="Proteomes" id="UP000198661"/>
    </source>
</evidence>
<dbReference type="Gene3D" id="3.40.50.10860">
    <property type="entry name" value="Leucine Dehydrogenase, chain A, domain 1"/>
    <property type="match status" value="1"/>
</dbReference>
<dbReference type="SMART" id="SM00839">
    <property type="entry name" value="ELFV_dehydrog"/>
    <property type="match status" value="1"/>
</dbReference>
<evidence type="ECO:0000256" key="7">
    <source>
        <dbReference type="PIRSR" id="PIRSR000185-3"/>
    </source>
</evidence>
<dbReference type="RefSeq" id="WP_281246686.1">
    <property type="nucleotide sequence ID" value="NZ_FOOK01000009.1"/>
</dbReference>
<dbReference type="PANTHER" id="PTHR11606:SF13">
    <property type="entry name" value="GLUTAMATE DEHYDROGENASE 1, MITOCHONDRIAL"/>
    <property type="match status" value="1"/>
</dbReference>
<dbReference type="SUPFAM" id="SSF51735">
    <property type="entry name" value="NAD(P)-binding Rossmann-fold domains"/>
    <property type="match status" value="1"/>
</dbReference>
<dbReference type="InterPro" id="IPR036291">
    <property type="entry name" value="NAD(P)-bd_dom_sf"/>
</dbReference>
<feature type="site" description="Important for catalysis" evidence="7">
    <location>
        <position position="143"/>
    </location>
</feature>
<proteinExistence type="inferred from homology"/>
<dbReference type="AlphaFoldDB" id="A0A1I2MWX4"/>
<dbReference type="InterPro" id="IPR046346">
    <property type="entry name" value="Aminoacid_DH-like_N_sf"/>
</dbReference>
<comment type="similarity">
    <text evidence="1 4 8">Belongs to the Glu/Leu/Phe/Val dehydrogenases family.</text>
</comment>
<evidence type="ECO:0000256" key="1">
    <source>
        <dbReference type="ARBA" id="ARBA00006382"/>
    </source>
</evidence>
<dbReference type="Proteomes" id="UP000198661">
    <property type="component" value="Unassembled WGS sequence"/>
</dbReference>
<feature type="binding site" evidence="6">
    <location>
        <position position="351"/>
    </location>
    <ligand>
        <name>substrate</name>
    </ligand>
</feature>
<keyword evidence="11" id="KW-1185">Reference proteome</keyword>
<gene>
    <name evidence="10" type="ORF">SAMN04488025_10968</name>
</gene>
<evidence type="ECO:0000256" key="6">
    <source>
        <dbReference type="PIRSR" id="PIRSR000185-2"/>
    </source>
</evidence>
<dbReference type="GO" id="GO:0000166">
    <property type="term" value="F:nucleotide binding"/>
    <property type="evidence" value="ECO:0007669"/>
    <property type="project" value="UniProtKB-KW"/>
</dbReference>
<name>A0A1I2MWX4_9BACL</name>
<organism evidence="10 11">
    <name type="scientific">Planifilum fulgidum</name>
    <dbReference type="NCBI Taxonomy" id="201973"/>
    <lineage>
        <taxon>Bacteria</taxon>
        <taxon>Bacillati</taxon>
        <taxon>Bacillota</taxon>
        <taxon>Bacilli</taxon>
        <taxon>Bacillales</taxon>
        <taxon>Thermoactinomycetaceae</taxon>
        <taxon>Planifilum</taxon>
    </lineage>
</organism>
<feature type="binding site" evidence="6">
    <location>
        <position position="218"/>
    </location>
    <ligand>
        <name>NAD(+)</name>
        <dbReference type="ChEBI" id="CHEBI:57540"/>
    </ligand>
</feature>
<dbReference type="SUPFAM" id="SSF53223">
    <property type="entry name" value="Aminoacid dehydrogenase-like, N-terminal domain"/>
    <property type="match status" value="1"/>
</dbReference>
<feature type="domain" description="Glutamate/phenylalanine/leucine/valine/L-tryptophan dehydrogenase C-terminal" evidence="9">
    <location>
        <begin position="180"/>
        <end position="415"/>
    </location>
</feature>
<feature type="active site" description="Proton donor" evidence="5">
    <location>
        <position position="103"/>
    </location>
</feature>
<dbReference type="PRINTS" id="PR00082">
    <property type="entry name" value="GLFDHDRGNASE"/>
</dbReference>
<dbReference type="GO" id="GO:0006538">
    <property type="term" value="P:L-glutamate catabolic process"/>
    <property type="evidence" value="ECO:0007669"/>
    <property type="project" value="TreeGrafter"/>
</dbReference>
<evidence type="ECO:0000256" key="2">
    <source>
        <dbReference type="ARBA" id="ARBA00012896"/>
    </source>
</evidence>
<dbReference type="STRING" id="201973.SAMN04488025_10968"/>
<dbReference type="InterPro" id="IPR006096">
    <property type="entry name" value="Glu/Leu/Phe/Val/Trp_DH_C"/>
</dbReference>
<reference evidence="10 11" key="1">
    <citation type="submission" date="2016-10" db="EMBL/GenBank/DDBJ databases">
        <authorList>
            <person name="de Groot N.N."/>
        </authorList>
    </citation>
    <scope>NUCLEOTIDE SEQUENCE [LARGE SCALE GENOMIC DNA]</scope>
    <source>
        <strain evidence="10 11">DSM 44945</strain>
    </source>
</reference>
<dbReference type="Gene3D" id="3.40.50.720">
    <property type="entry name" value="NAD(P)-binding Rossmann-like Domain"/>
    <property type="match status" value="1"/>
</dbReference>
<dbReference type="PIRSF" id="PIRSF000185">
    <property type="entry name" value="Glu_DH"/>
    <property type="match status" value="1"/>
</dbReference>
<keyword evidence="6" id="KW-0520">NAD</keyword>
<dbReference type="PANTHER" id="PTHR11606">
    <property type="entry name" value="GLUTAMATE DEHYDROGENASE"/>
    <property type="match status" value="1"/>
</dbReference>
<dbReference type="GO" id="GO:0004352">
    <property type="term" value="F:glutamate dehydrogenase (NAD+) activity"/>
    <property type="evidence" value="ECO:0007669"/>
    <property type="project" value="TreeGrafter"/>
</dbReference>
<dbReference type="CDD" id="cd01076">
    <property type="entry name" value="NAD_bind_1_Glu_DH"/>
    <property type="match status" value="1"/>
</dbReference>
<evidence type="ECO:0000259" key="9">
    <source>
        <dbReference type="SMART" id="SM00839"/>
    </source>
</evidence>
<dbReference type="InterPro" id="IPR006097">
    <property type="entry name" value="Glu/Leu/Phe/Val/Trp_DH_dimer"/>
</dbReference>
<dbReference type="FunFam" id="3.40.50.10860:FF:000003">
    <property type="entry name" value="Glutamate dehydrogenase"/>
    <property type="match status" value="1"/>
</dbReference>
<accession>A0A1I2MWX4</accession>
<dbReference type="PROSITE" id="PS00074">
    <property type="entry name" value="GLFV_DEHYDROGENASE"/>
    <property type="match status" value="1"/>
</dbReference>
<keyword evidence="3 4" id="KW-0560">Oxidoreductase</keyword>
<feature type="binding site" evidence="6">
    <location>
        <position position="91"/>
    </location>
    <ligand>
        <name>substrate</name>
    </ligand>
</feature>
<dbReference type="Pfam" id="PF02812">
    <property type="entry name" value="ELFV_dehydrog_N"/>
    <property type="match status" value="1"/>
</dbReference>
<dbReference type="InterPro" id="IPR033524">
    <property type="entry name" value="Glu/Leu/Phe/Val_DH_AS"/>
</dbReference>
<evidence type="ECO:0000256" key="3">
    <source>
        <dbReference type="ARBA" id="ARBA00023002"/>
    </source>
</evidence>
<dbReference type="InterPro" id="IPR014362">
    <property type="entry name" value="Glu_DH"/>
</dbReference>